<keyword evidence="2" id="KW-1185">Reference proteome</keyword>
<dbReference type="EMBL" id="REGN01008446">
    <property type="protein sequence ID" value="RNA03562.1"/>
    <property type="molecule type" value="Genomic_DNA"/>
</dbReference>
<dbReference type="SUPFAM" id="SSF56219">
    <property type="entry name" value="DNase I-like"/>
    <property type="match status" value="1"/>
</dbReference>
<protein>
    <recommendedName>
        <fullName evidence="3">Endonuclease/exonuclease/phosphatase domain-containing protein</fullName>
    </recommendedName>
</protein>
<dbReference type="AlphaFoldDB" id="A0A3M7PWI9"/>
<comment type="caution">
    <text evidence="1">The sequence shown here is derived from an EMBL/GenBank/DDBJ whole genome shotgun (WGS) entry which is preliminary data.</text>
</comment>
<dbReference type="OrthoDB" id="7476844at2759"/>
<name>A0A3M7PWI9_BRAPC</name>
<accession>A0A3M7PWI9</accession>
<sequence>MPNPPQVEQMKIHNLHLKQIRAILLINSYDLASSRYHKNTPLYQSDMPDYLGKSSGRPYGGQCWFLDDSCDLIESDFFNRHSSYVHLKIKGQEFNKVDSIALYETTLSILIAHMKFFKNKNIPMFIIGDLNADPFRLTCQKSSNINKLDTLLYNFIHDNDLVLLDSLNTQFTSYTYTNDLGNLSDHLAIKLDVTYENLHCETESLYFKPQVQPRLKLEISEVFEFYNNNLSYHFFNSCLDYTDRSKPIFNAQEHVDIFYKSDLI</sequence>
<dbReference type="InterPro" id="IPR036691">
    <property type="entry name" value="Endo/exonu/phosph_ase_sf"/>
</dbReference>
<proteinExistence type="predicted"/>
<gene>
    <name evidence="1" type="ORF">BpHYR1_002962</name>
</gene>
<evidence type="ECO:0000313" key="1">
    <source>
        <dbReference type="EMBL" id="RNA03562.1"/>
    </source>
</evidence>
<dbReference type="Gene3D" id="3.60.10.10">
    <property type="entry name" value="Endonuclease/exonuclease/phosphatase"/>
    <property type="match status" value="1"/>
</dbReference>
<evidence type="ECO:0008006" key="3">
    <source>
        <dbReference type="Google" id="ProtNLM"/>
    </source>
</evidence>
<evidence type="ECO:0000313" key="2">
    <source>
        <dbReference type="Proteomes" id="UP000276133"/>
    </source>
</evidence>
<dbReference type="Proteomes" id="UP000276133">
    <property type="component" value="Unassembled WGS sequence"/>
</dbReference>
<reference evidence="1 2" key="1">
    <citation type="journal article" date="2018" name="Sci. Rep.">
        <title>Genomic signatures of local adaptation to the degree of environmental predictability in rotifers.</title>
        <authorList>
            <person name="Franch-Gras L."/>
            <person name="Hahn C."/>
            <person name="Garcia-Roger E.M."/>
            <person name="Carmona M.J."/>
            <person name="Serra M."/>
            <person name="Gomez A."/>
        </authorList>
    </citation>
    <scope>NUCLEOTIDE SEQUENCE [LARGE SCALE GENOMIC DNA]</scope>
    <source>
        <strain evidence="1">HYR1</strain>
    </source>
</reference>
<organism evidence="1 2">
    <name type="scientific">Brachionus plicatilis</name>
    <name type="common">Marine rotifer</name>
    <name type="synonym">Brachionus muelleri</name>
    <dbReference type="NCBI Taxonomy" id="10195"/>
    <lineage>
        <taxon>Eukaryota</taxon>
        <taxon>Metazoa</taxon>
        <taxon>Spiralia</taxon>
        <taxon>Gnathifera</taxon>
        <taxon>Rotifera</taxon>
        <taxon>Eurotatoria</taxon>
        <taxon>Monogononta</taxon>
        <taxon>Pseudotrocha</taxon>
        <taxon>Ploima</taxon>
        <taxon>Brachionidae</taxon>
        <taxon>Brachionus</taxon>
    </lineage>
</organism>